<evidence type="ECO:0000313" key="14">
    <source>
        <dbReference type="EMBL" id="KAH8021546.1"/>
    </source>
</evidence>
<evidence type="ECO:0000256" key="12">
    <source>
        <dbReference type="ARBA" id="ARBA00031129"/>
    </source>
</evidence>
<keyword evidence="8 13" id="KW-1133">Transmembrane helix</keyword>
<dbReference type="GO" id="GO:0023041">
    <property type="term" value="P:neuronal signal transduction"/>
    <property type="evidence" value="ECO:0007669"/>
    <property type="project" value="InterPro"/>
</dbReference>
<dbReference type="VEuPathDB" id="VectorBase:LOC119174830"/>
<keyword evidence="15" id="KW-1185">Reference proteome</keyword>
<name>A0A9J6DHS2_RHIMP</name>
<gene>
    <name evidence="14" type="ORF">HPB51_015942</name>
</gene>
<evidence type="ECO:0000256" key="9">
    <source>
        <dbReference type="ARBA" id="ARBA00023136"/>
    </source>
</evidence>
<dbReference type="PANTHER" id="PTHR47464:SF2">
    <property type="entry name" value="MACOILIN"/>
    <property type="match status" value="1"/>
</dbReference>
<dbReference type="GO" id="GO:0030867">
    <property type="term" value="C:rough endoplasmic reticulum membrane"/>
    <property type="evidence" value="ECO:0007669"/>
    <property type="project" value="UniProtKB-SubCell"/>
</dbReference>
<evidence type="ECO:0000256" key="4">
    <source>
        <dbReference type="ARBA" id="ARBA00021882"/>
    </source>
</evidence>
<evidence type="ECO:0000256" key="11">
    <source>
        <dbReference type="ARBA" id="ARBA00023242"/>
    </source>
</evidence>
<keyword evidence="7" id="KW-0256">Endoplasmic reticulum</keyword>
<evidence type="ECO:0000256" key="2">
    <source>
        <dbReference type="ARBA" id="ARBA00004232"/>
    </source>
</evidence>
<evidence type="ECO:0000256" key="10">
    <source>
        <dbReference type="ARBA" id="ARBA00023180"/>
    </source>
</evidence>
<reference evidence="14" key="1">
    <citation type="journal article" date="2020" name="Cell">
        <title>Large-Scale Comparative Analyses of Tick Genomes Elucidate Their Genetic Diversity and Vector Capacities.</title>
        <authorList>
            <consortium name="Tick Genome and Microbiome Consortium (TIGMIC)"/>
            <person name="Jia N."/>
            <person name="Wang J."/>
            <person name="Shi W."/>
            <person name="Du L."/>
            <person name="Sun Y."/>
            <person name="Zhan W."/>
            <person name="Jiang J.F."/>
            <person name="Wang Q."/>
            <person name="Zhang B."/>
            <person name="Ji P."/>
            <person name="Bell-Sakyi L."/>
            <person name="Cui X.M."/>
            <person name="Yuan T.T."/>
            <person name="Jiang B.G."/>
            <person name="Yang W.F."/>
            <person name="Lam T.T."/>
            <person name="Chang Q.C."/>
            <person name="Ding S.J."/>
            <person name="Wang X.J."/>
            <person name="Zhu J.G."/>
            <person name="Ruan X.D."/>
            <person name="Zhao L."/>
            <person name="Wei J.T."/>
            <person name="Ye R.Z."/>
            <person name="Que T.C."/>
            <person name="Du C.H."/>
            <person name="Zhou Y.H."/>
            <person name="Cheng J.X."/>
            <person name="Dai P.F."/>
            <person name="Guo W.B."/>
            <person name="Han X.H."/>
            <person name="Huang E.J."/>
            <person name="Li L.F."/>
            <person name="Wei W."/>
            <person name="Gao Y.C."/>
            <person name="Liu J.Z."/>
            <person name="Shao H.Z."/>
            <person name="Wang X."/>
            <person name="Wang C.C."/>
            <person name="Yang T.C."/>
            <person name="Huo Q.B."/>
            <person name="Li W."/>
            <person name="Chen H.Y."/>
            <person name="Chen S.E."/>
            <person name="Zhou L.G."/>
            <person name="Ni X.B."/>
            <person name="Tian J.H."/>
            <person name="Sheng Y."/>
            <person name="Liu T."/>
            <person name="Pan Y.S."/>
            <person name="Xia L.Y."/>
            <person name="Li J."/>
            <person name="Zhao F."/>
            <person name="Cao W.C."/>
        </authorList>
    </citation>
    <scope>NUCLEOTIDE SEQUENCE</scope>
    <source>
        <strain evidence="14">Rmic-2018</strain>
    </source>
</reference>
<feature type="transmembrane region" description="Helical" evidence="13">
    <location>
        <begin position="20"/>
        <end position="44"/>
    </location>
</feature>
<dbReference type="AlphaFoldDB" id="A0A9J6DHS2"/>
<evidence type="ECO:0000313" key="15">
    <source>
        <dbReference type="Proteomes" id="UP000821866"/>
    </source>
</evidence>
<dbReference type="Proteomes" id="UP000821866">
    <property type="component" value="Chromosome 7"/>
</dbReference>
<protein>
    <recommendedName>
        <fullName evidence="4">Macoilin</fullName>
    </recommendedName>
    <alternativeName>
        <fullName evidence="12">Transmembrane protein 57</fullName>
    </alternativeName>
</protein>
<keyword evidence="6 13" id="KW-0812">Transmembrane</keyword>
<dbReference type="GO" id="GO:0031965">
    <property type="term" value="C:nuclear membrane"/>
    <property type="evidence" value="ECO:0007669"/>
    <property type="project" value="UniProtKB-SubCell"/>
</dbReference>
<accession>A0A9J6DHS2</accession>
<comment type="function">
    <text evidence="1">Plays a role in the regulation of neuronal activity.</text>
</comment>
<dbReference type="EMBL" id="JABSTU010000009">
    <property type="protein sequence ID" value="KAH8021546.1"/>
    <property type="molecule type" value="Genomic_DNA"/>
</dbReference>
<comment type="caution">
    <text evidence="14">The sequence shown here is derived from an EMBL/GenBank/DDBJ whole genome shotgun (WGS) entry which is preliminary data.</text>
</comment>
<keyword evidence="11" id="KW-0539">Nucleus</keyword>
<organism evidence="14 15">
    <name type="scientific">Rhipicephalus microplus</name>
    <name type="common">Cattle tick</name>
    <name type="synonym">Boophilus microplus</name>
    <dbReference type="NCBI Taxonomy" id="6941"/>
    <lineage>
        <taxon>Eukaryota</taxon>
        <taxon>Metazoa</taxon>
        <taxon>Ecdysozoa</taxon>
        <taxon>Arthropoda</taxon>
        <taxon>Chelicerata</taxon>
        <taxon>Arachnida</taxon>
        <taxon>Acari</taxon>
        <taxon>Parasitiformes</taxon>
        <taxon>Ixodida</taxon>
        <taxon>Ixodoidea</taxon>
        <taxon>Ixodidae</taxon>
        <taxon>Rhipicephalinae</taxon>
        <taxon>Rhipicephalus</taxon>
        <taxon>Boophilus</taxon>
    </lineage>
</organism>
<evidence type="ECO:0000256" key="7">
    <source>
        <dbReference type="ARBA" id="ARBA00022824"/>
    </source>
</evidence>
<keyword evidence="9 13" id="KW-0472">Membrane</keyword>
<evidence type="ECO:0000256" key="5">
    <source>
        <dbReference type="ARBA" id="ARBA00022553"/>
    </source>
</evidence>
<keyword evidence="5" id="KW-0597">Phosphoprotein</keyword>
<dbReference type="PANTHER" id="PTHR47464">
    <property type="entry name" value="MACOILIN"/>
    <property type="match status" value="1"/>
</dbReference>
<keyword evidence="10" id="KW-0325">Glycoprotein</keyword>
<reference evidence="14" key="2">
    <citation type="submission" date="2021-09" db="EMBL/GenBank/DDBJ databases">
        <authorList>
            <person name="Jia N."/>
            <person name="Wang J."/>
            <person name="Shi W."/>
            <person name="Du L."/>
            <person name="Sun Y."/>
            <person name="Zhan W."/>
            <person name="Jiang J."/>
            <person name="Wang Q."/>
            <person name="Zhang B."/>
            <person name="Ji P."/>
            <person name="Sakyi L.B."/>
            <person name="Cui X."/>
            <person name="Yuan T."/>
            <person name="Jiang B."/>
            <person name="Yang W."/>
            <person name="Lam T.T.-Y."/>
            <person name="Chang Q."/>
            <person name="Ding S."/>
            <person name="Wang X."/>
            <person name="Zhu J."/>
            <person name="Ruan X."/>
            <person name="Zhao L."/>
            <person name="Wei J."/>
            <person name="Que T."/>
            <person name="Du C."/>
            <person name="Cheng J."/>
            <person name="Dai P."/>
            <person name="Han X."/>
            <person name="Huang E."/>
            <person name="Gao Y."/>
            <person name="Liu J."/>
            <person name="Shao H."/>
            <person name="Ye R."/>
            <person name="Li L."/>
            <person name="Wei W."/>
            <person name="Wang X."/>
            <person name="Wang C."/>
            <person name="Huo Q."/>
            <person name="Li W."/>
            <person name="Guo W."/>
            <person name="Chen H."/>
            <person name="Chen S."/>
            <person name="Zhou L."/>
            <person name="Zhou L."/>
            <person name="Ni X."/>
            <person name="Tian J."/>
            <person name="Zhou Y."/>
            <person name="Sheng Y."/>
            <person name="Liu T."/>
            <person name="Pan Y."/>
            <person name="Xia L."/>
            <person name="Li J."/>
            <person name="Zhao F."/>
            <person name="Cao W."/>
        </authorList>
    </citation>
    <scope>NUCLEOTIDE SEQUENCE</scope>
    <source>
        <strain evidence="14">Rmic-2018</strain>
        <tissue evidence="14">Larvae</tissue>
    </source>
</reference>
<dbReference type="Pfam" id="PF09726">
    <property type="entry name" value="Macoilin"/>
    <property type="match status" value="1"/>
</dbReference>
<dbReference type="InterPro" id="IPR019130">
    <property type="entry name" value="Macoilin"/>
</dbReference>
<proteinExistence type="predicted"/>
<comment type="subcellular location">
    <subcellularLocation>
        <location evidence="2">Nucleus membrane</location>
        <topology evidence="2">Multi-pass membrane protein</topology>
    </subcellularLocation>
    <subcellularLocation>
        <location evidence="3">Rough endoplasmic reticulum membrane</location>
        <topology evidence="3">Multi-pass membrane protein</topology>
    </subcellularLocation>
</comment>
<evidence type="ECO:0000256" key="6">
    <source>
        <dbReference type="ARBA" id="ARBA00022692"/>
    </source>
</evidence>
<evidence type="ECO:0000256" key="1">
    <source>
        <dbReference type="ARBA" id="ARBA00003440"/>
    </source>
</evidence>
<evidence type="ECO:0000256" key="8">
    <source>
        <dbReference type="ARBA" id="ARBA00022989"/>
    </source>
</evidence>
<evidence type="ECO:0000256" key="13">
    <source>
        <dbReference type="SAM" id="Phobius"/>
    </source>
</evidence>
<sequence length="80" mass="9533">MKRRNAECGKIRRPGKRAKITEGIYGSTFVYIKFLLLWALLLLADFILELRFEFLWPFWLLLRSVYDSFKYQGLKSGVLK</sequence>
<evidence type="ECO:0000256" key="3">
    <source>
        <dbReference type="ARBA" id="ARBA00004269"/>
    </source>
</evidence>